<keyword evidence="2" id="KW-1185">Reference proteome</keyword>
<accession>A0A7W7K311</accession>
<evidence type="ECO:0000313" key="2">
    <source>
        <dbReference type="Proteomes" id="UP000575241"/>
    </source>
</evidence>
<reference evidence="1 2" key="1">
    <citation type="submission" date="2020-08" db="EMBL/GenBank/DDBJ databases">
        <title>Functional genomics of gut bacteria from endangered species of beetles.</title>
        <authorList>
            <person name="Carlos-Shanley C."/>
        </authorList>
    </citation>
    <scope>NUCLEOTIDE SEQUENCE [LARGE SCALE GENOMIC DNA]</scope>
    <source>
        <strain evidence="1 2">S00224</strain>
    </source>
</reference>
<dbReference type="Proteomes" id="UP000575241">
    <property type="component" value="Unassembled WGS sequence"/>
</dbReference>
<name>A0A7W7K311_9SPHN</name>
<dbReference type="AlphaFoldDB" id="A0A7W7K311"/>
<protein>
    <submittedName>
        <fullName evidence="1">Uncharacterized protein</fullName>
    </submittedName>
</protein>
<dbReference type="EMBL" id="JACHLN010000002">
    <property type="protein sequence ID" value="MBB4839668.1"/>
    <property type="molecule type" value="Genomic_DNA"/>
</dbReference>
<organism evidence="1 2">
    <name type="scientific">Sphingomonas kyeonggiensis</name>
    <dbReference type="NCBI Taxonomy" id="1268553"/>
    <lineage>
        <taxon>Bacteria</taxon>
        <taxon>Pseudomonadati</taxon>
        <taxon>Pseudomonadota</taxon>
        <taxon>Alphaproteobacteria</taxon>
        <taxon>Sphingomonadales</taxon>
        <taxon>Sphingomonadaceae</taxon>
        <taxon>Sphingomonas</taxon>
    </lineage>
</organism>
<sequence>MNEVFALWHSYELNEGEEESKLIGIYASHADAEAARARSVALPGFCDHPDNFLIESHTLGQDKWTEGFVTWRNGAFE</sequence>
<proteinExistence type="predicted"/>
<gene>
    <name evidence="1" type="ORF">HNP52_002737</name>
</gene>
<comment type="caution">
    <text evidence="1">The sequence shown here is derived from an EMBL/GenBank/DDBJ whole genome shotgun (WGS) entry which is preliminary data.</text>
</comment>
<evidence type="ECO:0000313" key="1">
    <source>
        <dbReference type="EMBL" id="MBB4839668.1"/>
    </source>
</evidence>
<dbReference type="RefSeq" id="WP_184167960.1">
    <property type="nucleotide sequence ID" value="NZ_JACHLN010000002.1"/>
</dbReference>